<dbReference type="AlphaFoldDB" id="A0A6G1H1D3"/>
<evidence type="ECO:0000256" key="1">
    <source>
        <dbReference type="SAM" id="MobiDB-lite"/>
    </source>
</evidence>
<reference evidence="2" key="1">
    <citation type="journal article" date="2020" name="Stud. Mycol.">
        <title>101 Dothideomycetes genomes: a test case for predicting lifestyles and emergence of pathogens.</title>
        <authorList>
            <person name="Haridas S."/>
            <person name="Albert R."/>
            <person name="Binder M."/>
            <person name="Bloem J."/>
            <person name="Labutti K."/>
            <person name="Salamov A."/>
            <person name="Andreopoulos B."/>
            <person name="Baker S."/>
            <person name="Barry K."/>
            <person name="Bills G."/>
            <person name="Bluhm B."/>
            <person name="Cannon C."/>
            <person name="Castanera R."/>
            <person name="Culley D."/>
            <person name="Daum C."/>
            <person name="Ezra D."/>
            <person name="Gonzalez J."/>
            <person name="Henrissat B."/>
            <person name="Kuo A."/>
            <person name="Liang C."/>
            <person name="Lipzen A."/>
            <person name="Lutzoni F."/>
            <person name="Magnuson J."/>
            <person name="Mondo S."/>
            <person name="Nolan M."/>
            <person name="Ohm R."/>
            <person name="Pangilinan J."/>
            <person name="Park H.-J."/>
            <person name="Ramirez L."/>
            <person name="Alfaro M."/>
            <person name="Sun H."/>
            <person name="Tritt A."/>
            <person name="Yoshinaga Y."/>
            <person name="Zwiers L.-H."/>
            <person name="Turgeon B."/>
            <person name="Goodwin S."/>
            <person name="Spatafora J."/>
            <person name="Crous P."/>
            <person name="Grigoriev I."/>
        </authorList>
    </citation>
    <scope>NUCLEOTIDE SEQUENCE</scope>
    <source>
        <strain evidence="2">CBS 113979</strain>
    </source>
</reference>
<feature type="region of interest" description="Disordered" evidence="1">
    <location>
        <begin position="347"/>
        <end position="450"/>
    </location>
</feature>
<feature type="compositionally biased region" description="Basic and acidic residues" evidence="1">
    <location>
        <begin position="347"/>
        <end position="369"/>
    </location>
</feature>
<proteinExistence type="predicted"/>
<feature type="compositionally biased region" description="Low complexity" evidence="1">
    <location>
        <begin position="78"/>
        <end position="98"/>
    </location>
</feature>
<protein>
    <submittedName>
        <fullName evidence="2">Uncharacterized protein</fullName>
    </submittedName>
</protein>
<name>A0A6G1H1D3_9PEZI</name>
<organism evidence="2 3">
    <name type="scientific">Aulographum hederae CBS 113979</name>
    <dbReference type="NCBI Taxonomy" id="1176131"/>
    <lineage>
        <taxon>Eukaryota</taxon>
        <taxon>Fungi</taxon>
        <taxon>Dikarya</taxon>
        <taxon>Ascomycota</taxon>
        <taxon>Pezizomycotina</taxon>
        <taxon>Dothideomycetes</taxon>
        <taxon>Pleosporomycetidae</taxon>
        <taxon>Aulographales</taxon>
        <taxon>Aulographaceae</taxon>
    </lineage>
</organism>
<keyword evidence="3" id="KW-1185">Reference proteome</keyword>
<dbReference type="EMBL" id="ML977154">
    <property type="protein sequence ID" value="KAF1987033.1"/>
    <property type="molecule type" value="Genomic_DNA"/>
</dbReference>
<dbReference type="Proteomes" id="UP000800041">
    <property type="component" value="Unassembled WGS sequence"/>
</dbReference>
<evidence type="ECO:0000313" key="3">
    <source>
        <dbReference type="Proteomes" id="UP000800041"/>
    </source>
</evidence>
<evidence type="ECO:0000313" key="2">
    <source>
        <dbReference type="EMBL" id="KAF1987033.1"/>
    </source>
</evidence>
<sequence>MAEEQEQERFAPVTSTAAAQTHLGALTTLTFAGTQMGLVGAPILTSTITQANASEGVPTSPAATPMEPAETGAEPKDTTAATPMEPAETGAEPKGTTAAAPIEAAETGTEPEDTIAADRMEPAETGAEPEDTTADDERIRLQDGIARLKMAVDLHVGEKDLTFKINYCRAARKALKRGELSEEGAEKQDREKMLQGLQQAVTQAANEAHLTAEWVAYRQTAVDQRDRDAERRICFAVFRERSFGWVRNQMTRTTDPELARRYAAALPRVKFGVYRAIRAAMDASDYCRSGEARLDDAIAEHQTATDLLAEREKKYADTRRNLEEERRTREESIRHYDGVLEQYHAEEQKEKMEREAAAENEAHAAEAKPGRVWSGNDAKSEFAYSAAGPEPAEQNAPAERPQNRTTTPYAATVEDAEDDETTSTSSPNAPIVDENKQAADLATLVNEPVD</sequence>
<feature type="region of interest" description="Disordered" evidence="1">
    <location>
        <begin position="52"/>
        <end position="98"/>
    </location>
</feature>
<accession>A0A6G1H1D3</accession>
<gene>
    <name evidence="2" type="ORF">K402DRAFT_393185</name>
</gene>